<dbReference type="AlphaFoldDB" id="A0A8K0JTX7"/>
<protein>
    <submittedName>
        <fullName evidence="7">Uncharacterized protein</fullName>
    </submittedName>
</protein>
<proteinExistence type="inferred from homology"/>
<dbReference type="PANTHER" id="PTHR43401:SF2">
    <property type="entry name" value="L-THREONINE 3-DEHYDROGENASE"/>
    <property type="match status" value="1"/>
</dbReference>
<dbReference type="PANTHER" id="PTHR43401">
    <property type="entry name" value="L-THREONINE 3-DEHYDROGENASE"/>
    <property type="match status" value="1"/>
</dbReference>
<evidence type="ECO:0000313" key="8">
    <source>
        <dbReference type="Proteomes" id="UP000792457"/>
    </source>
</evidence>
<dbReference type="GO" id="GO:0008270">
    <property type="term" value="F:zinc ion binding"/>
    <property type="evidence" value="ECO:0007669"/>
    <property type="project" value="InterPro"/>
</dbReference>
<accession>A0A8K0JTX7</accession>
<comment type="similarity">
    <text evidence="4">Belongs to the zinc-containing alcohol dehydrogenase family.</text>
</comment>
<dbReference type="EMBL" id="KZ308132">
    <property type="protein sequence ID" value="KAG8222398.1"/>
    <property type="molecule type" value="Genomic_DNA"/>
</dbReference>
<keyword evidence="2 4" id="KW-0862">Zinc</keyword>
<dbReference type="Proteomes" id="UP000792457">
    <property type="component" value="Unassembled WGS sequence"/>
</dbReference>
<dbReference type="InterPro" id="IPR013149">
    <property type="entry name" value="ADH-like_C"/>
</dbReference>
<reference evidence="7" key="1">
    <citation type="submission" date="2013-04" db="EMBL/GenBank/DDBJ databases">
        <authorList>
            <person name="Qu J."/>
            <person name="Murali S.C."/>
            <person name="Bandaranaike D."/>
            <person name="Bellair M."/>
            <person name="Blankenburg K."/>
            <person name="Chao H."/>
            <person name="Dinh H."/>
            <person name="Doddapaneni H."/>
            <person name="Downs B."/>
            <person name="Dugan-Rocha S."/>
            <person name="Elkadiri S."/>
            <person name="Gnanaolivu R.D."/>
            <person name="Hernandez B."/>
            <person name="Javaid M."/>
            <person name="Jayaseelan J.C."/>
            <person name="Lee S."/>
            <person name="Li M."/>
            <person name="Ming W."/>
            <person name="Munidasa M."/>
            <person name="Muniz J."/>
            <person name="Nguyen L."/>
            <person name="Ongeri F."/>
            <person name="Osuji N."/>
            <person name="Pu L.-L."/>
            <person name="Puazo M."/>
            <person name="Qu C."/>
            <person name="Quiroz J."/>
            <person name="Raj R."/>
            <person name="Weissenberger G."/>
            <person name="Xin Y."/>
            <person name="Zou X."/>
            <person name="Han Y."/>
            <person name="Richards S."/>
            <person name="Worley K."/>
            <person name="Muzny D."/>
            <person name="Gibbs R."/>
        </authorList>
    </citation>
    <scope>NUCLEOTIDE SEQUENCE</scope>
    <source>
        <strain evidence="7">Sampled in the wild</strain>
    </source>
</reference>
<evidence type="ECO:0000256" key="2">
    <source>
        <dbReference type="ARBA" id="ARBA00022833"/>
    </source>
</evidence>
<dbReference type="Pfam" id="PF08240">
    <property type="entry name" value="ADH_N"/>
    <property type="match status" value="1"/>
</dbReference>
<organism evidence="7 8">
    <name type="scientific">Ladona fulva</name>
    <name type="common">Scarce chaser dragonfly</name>
    <name type="synonym">Libellula fulva</name>
    <dbReference type="NCBI Taxonomy" id="123851"/>
    <lineage>
        <taxon>Eukaryota</taxon>
        <taxon>Metazoa</taxon>
        <taxon>Ecdysozoa</taxon>
        <taxon>Arthropoda</taxon>
        <taxon>Hexapoda</taxon>
        <taxon>Insecta</taxon>
        <taxon>Pterygota</taxon>
        <taxon>Palaeoptera</taxon>
        <taxon>Odonata</taxon>
        <taxon>Epiprocta</taxon>
        <taxon>Anisoptera</taxon>
        <taxon>Libelluloidea</taxon>
        <taxon>Libellulidae</taxon>
        <taxon>Ladona</taxon>
    </lineage>
</organism>
<dbReference type="PROSITE" id="PS00059">
    <property type="entry name" value="ADH_ZINC"/>
    <property type="match status" value="1"/>
</dbReference>
<feature type="domain" description="Alcohol dehydrogenase-like C-terminal" evidence="5">
    <location>
        <begin position="198"/>
        <end position="326"/>
    </location>
</feature>
<keyword evidence="3" id="KW-0560">Oxidoreductase</keyword>
<dbReference type="SUPFAM" id="SSF50129">
    <property type="entry name" value="GroES-like"/>
    <property type="match status" value="1"/>
</dbReference>
<feature type="domain" description="Alcohol dehydrogenase-like N-terminal" evidence="6">
    <location>
        <begin position="43"/>
        <end position="157"/>
    </location>
</feature>
<dbReference type="InterPro" id="IPR011032">
    <property type="entry name" value="GroES-like_sf"/>
</dbReference>
<keyword evidence="1 4" id="KW-0479">Metal-binding</keyword>
<evidence type="ECO:0000256" key="1">
    <source>
        <dbReference type="ARBA" id="ARBA00022723"/>
    </source>
</evidence>
<dbReference type="Pfam" id="PF00107">
    <property type="entry name" value="ADH_zinc_N"/>
    <property type="match status" value="1"/>
</dbReference>
<name>A0A8K0JTX7_LADFU</name>
<dbReference type="Gene3D" id="3.40.50.720">
    <property type="entry name" value="NAD(P)-binding Rossmann-like Domain"/>
    <property type="match status" value="1"/>
</dbReference>
<dbReference type="InterPro" id="IPR013154">
    <property type="entry name" value="ADH-like_N"/>
</dbReference>
<keyword evidence="8" id="KW-1185">Reference proteome</keyword>
<dbReference type="SUPFAM" id="SSF51735">
    <property type="entry name" value="NAD(P)-binding Rossmann-fold domains"/>
    <property type="match status" value="1"/>
</dbReference>
<comment type="caution">
    <text evidence="7">The sequence shown here is derived from an EMBL/GenBank/DDBJ whole genome shotgun (WGS) entry which is preliminary data.</text>
</comment>
<evidence type="ECO:0000259" key="6">
    <source>
        <dbReference type="Pfam" id="PF08240"/>
    </source>
</evidence>
<dbReference type="OrthoDB" id="3941538at2759"/>
<sequence length="369" mass="40361">MSFSDEVIPATPSKMSQMKALNFDPKTKRLSLIVKEIPKIKNADDVIVRVTFSGICGTDLHITEGSFPCKDSPLTLGHEFSGLVTQTGKDVTHVKTGDKVVVDPNRQGIGCNKCSYCTNGKYHLCTSGGINNTIGIFRDGGWAEYCIAPACQVFKLPSNISLQTAAMCEPLSCISHGWERLGSVPSYARFIIQGAGIIGNLWATLLHLKGYKYVTVSEPLAKRRELFEKIGTGYEILSPDQLKAKFTNEAAVLEKGFDICIDCSGNATAIESGFSYLRPGGKLCIFGVASPNARINLSPFDIYKKEITIMGVMVNPFSFNKAIALLDSMSERYLKYDILGIKVFGLDQHEEALVELKQGKISKAVFKIC</sequence>
<dbReference type="InterPro" id="IPR002328">
    <property type="entry name" value="ADH_Zn_CS"/>
</dbReference>
<reference evidence="7" key="2">
    <citation type="submission" date="2017-10" db="EMBL/GenBank/DDBJ databases">
        <title>Ladona fulva Genome sequencing and assembly.</title>
        <authorList>
            <person name="Murali S."/>
            <person name="Richards S."/>
            <person name="Bandaranaike D."/>
            <person name="Bellair M."/>
            <person name="Blankenburg K."/>
            <person name="Chao H."/>
            <person name="Dinh H."/>
            <person name="Doddapaneni H."/>
            <person name="Dugan-Rocha S."/>
            <person name="Elkadiri S."/>
            <person name="Gnanaolivu R."/>
            <person name="Hernandez B."/>
            <person name="Skinner E."/>
            <person name="Javaid M."/>
            <person name="Lee S."/>
            <person name="Li M."/>
            <person name="Ming W."/>
            <person name="Munidasa M."/>
            <person name="Muniz J."/>
            <person name="Nguyen L."/>
            <person name="Hughes D."/>
            <person name="Osuji N."/>
            <person name="Pu L.-L."/>
            <person name="Puazo M."/>
            <person name="Qu C."/>
            <person name="Quiroz J."/>
            <person name="Raj R."/>
            <person name="Weissenberger G."/>
            <person name="Xin Y."/>
            <person name="Zou X."/>
            <person name="Han Y."/>
            <person name="Worley K."/>
            <person name="Muzny D."/>
            <person name="Gibbs R."/>
        </authorList>
    </citation>
    <scope>NUCLEOTIDE SEQUENCE</scope>
    <source>
        <strain evidence="7">Sampled in the wild</strain>
    </source>
</reference>
<evidence type="ECO:0000259" key="5">
    <source>
        <dbReference type="Pfam" id="PF00107"/>
    </source>
</evidence>
<dbReference type="InterPro" id="IPR050129">
    <property type="entry name" value="Zn_alcohol_dh"/>
</dbReference>
<evidence type="ECO:0000313" key="7">
    <source>
        <dbReference type="EMBL" id="KAG8222398.1"/>
    </source>
</evidence>
<dbReference type="InterPro" id="IPR036291">
    <property type="entry name" value="NAD(P)-bd_dom_sf"/>
</dbReference>
<comment type="cofactor">
    <cofactor evidence="4">
        <name>Zn(2+)</name>
        <dbReference type="ChEBI" id="CHEBI:29105"/>
    </cofactor>
</comment>
<dbReference type="GO" id="GO:0016491">
    <property type="term" value="F:oxidoreductase activity"/>
    <property type="evidence" value="ECO:0007669"/>
    <property type="project" value="UniProtKB-KW"/>
</dbReference>
<gene>
    <name evidence="7" type="ORF">J437_LFUL003019</name>
</gene>
<dbReference type="Gene3D" id="3.90.180.10">
    <property type="entry name" value="Medium-chain alcohol dehydrogenases, catalytic domain"/>
    <property type="match status" value="1"/>
</dbReference>
<evidence type="ECO:0000256" key="3">
    <source>
        <dbReference type="ARBA" id="ARBA00023002"/>
    </source>
</evidence>
<evidence type="ECO:0000256" key="4">
    <source>
        <dbReference type="RuleBase" id="RU361277"/>
    </source>
</evidence>